<dbReference type="PROSITE" id="PS00886">
    <property type="entry name" value="ILVD_EDD_1"/>
    <property type="match status" value="1"/>
</dbReference>
<dbReference type="EMBL" id="PUIA01000042">
    <property type="protein sequence ID" value="PQO29136.1"/>
    <property type="molecule type" value="Genomic_DNA"/>
</dbReference>
<feature type="binding site" evidence="15">
    <location>
        <position position="84"/>
    </location>
    <ligand>
        <name>Mg(2+)</name>
        <dbReference type="ChEBI" id="CHEBI:18420"/>
    </ligand>
</feature>
<comment type="catalytic activity">
    <reaction evidence="11">
        <text>(2R)-2,3-dihydroxy-3-methylbutanoate = 3-methyl-2-oxobutanoate + H2O</text>
        <dbReference type="Rhea" id="RHEA:24809"/>
        <dbReference type="ChEBI" id="CHEBI:11851"/>
        <dbReference type="ChEBI" id="CHEBI:15377"/>
        <dbReference type="ChEBI" id="CHEBI:49072"/>
        <dbReference type="EC" id="4.2.1.9"/>
    </reaction>
    <physiologicalReaction direction="left-to-right" evidence="11">
        <dbReference type="Rhea" id="RHEA:24810"/>
    </physiologicalReaction>
</comment>
<proteinExistence type="inferred from homology"/>
<dbReference type="GO" id="GO:0000287">
    <property type="term" value="F:magnesium ion binding"/>
    <property type="evidence" value="ECO:0007669"/>
    <property type="project" value="UniProtKB-UniRule"/>
</dbReference>
<dbReference type="NCBIfam" id="TIGR00110">
    <property type="entry name" value="ilvD"/>
    <property type="match status" value="1"/>
</dbReference>
<keyword evidence="4 15" id="KW-0001">2Fe-2S</keyword>
<dbReference type="SUPFAM" id="SSF143975">
    <property type="entry name" value="IlvD/EDD N-terminal domain-like"/>
    <property type="match status" value="1"/>
</dbReference>
<comment type="subunit">
    <text evidence="15">Homodimer.</text>
</comment>
<comment type="pathway">
    <text evidence="13 15">Amino-acid biosynthesis; L-isoleucine biosynthesis; L-isoleucine from 2-oxobutanoate: step 3/4.</text>
</comment>
<dbReference type="Pfam" id="PF24877">
    <property type="entry name" value="ILV_EDD_C"/>
    <property type="match status" value="1"/>
</dbReference>
<feature type="binding site" description="via carbamate group" evidence="15">
    <location>
        <position position="127"/>
    </location>
    <ligand>
        <name>Mg(2+)</name>
        <dbReference type="ChEBI" id="CHEBI:18420"/>
    </ligand>
</feature>
<evidence type="ECO:0000256" key="4">
    <source>
        <dbReference type="ARBA" id="ARBA00022714"/>
    </source>
</evidence>
<comment type="cofactor">
    <cofactor evidence="15">
        <name>[2Fe-2S] cluster</name>
        <dbReference type="ChEBI" id="CHEBI:190135"/>
    </cofactor>
    <text evidence="15">Binds 1 [2Fe-2S] cluster per subunit. This cluster acts as a Lewis acid cofactor.</text>
</comment>
<dbReference type="UniPathway" id="UPA00049">
    <property type="reaction ID" value="UER00061"/>
</dbReference>
<comment type="similarity">
    <text evidence="2 15">Belongs to the IlvD/Edd family.</text>
</comment>
<dbReference type="OrthoDB" id="9807077at2"/>
<keyword evidence="3 15" id="KW-0028">Amino-acid biosynthesis</keyword>
<feature type="binding site" evidence="15">
    <location>
        <position position="126"/>
    </location>
    <ligand>
        <name>Mg(2+)</name>
        <dbReference type="ChEBI" id="CHEBI:18420"/>
    </ligand>
</feature>
<dbReference type="PANTHER" id="PTHR21000:SF5">
    <property type="entry name" value="DIHYDROXY-ACID DEHYDRATASE, MITOCHONDRIAL"/>
    <property type="match status" value="1"/>
</dbReference>
<evidence type="ECO:0000256" key="10">
    <source>
        <dbReference type="ARBA" id="ARBA00023304"/>
    </source>
</evidence>
<comment type="catalytic activity">
    <reaction evidence="15">
        <text>(2R,3R)-2,3-dihydroxy-3-methylpentanoate = (S)-3-methyl-2-oxopentanoate + H2O</text>
        <dbReference type="Rhea" id="RHEA:27694"/>
        <dbReference type="ChEBI" id="CHEBI:15377"/>
        <dbReference type="ChEBI" id="CHEBI:35146"/>
        <dbReference type="ChEBI" id="CHEBI:49258"/>
        <dbReference type="EC" id="4.2.1.9"/>
    </reaction>
</comment>
<organism evidence="19 20">
    <name type="scientific">Blastopirellula marina</name>
    <dbReference type="NCBI Taxonomy" id="124"/>
    <lineage>
        <taxon>Bacteria</taxon>
        <taxon>Pseudomonadati</taxon>
        <taxon>Planctomycetota</taxon>
        <taxon>Planctomycetia</taxon>
        <taxon>Pirellulales</taxon>
        <taxon>Pirellulaceae</taxon>
        <taxon>Blastopirellula</taxon>
    </lineage>
</organism>
<dbReference type="PROSITE" id="PS00887">
    <property type="entry name" value="ILVD_EDD_2"/>
    <property type="match status" value="1"/>
</dbReference>
<feature type="active site" description="Proton acceptor" evidence="15">
    <location>
        <position position="474"/>
    </location>
</feature>
<dbReference type="UniPathway" id="UPA00047">
    <property type="reaction ID" value="UER00057"/>
</dbReference>
<dbReference type="SUPFAM" id="SSF52016">
    <property type="entry name" value="LeuD/IlvD-like"/>
    <property type="match status" value="1"/>
</dbReference>
<sequence>MSQPLNKYSSRITQPKSQGASQAMLYGTGMTDEDMQKAQVGICSVWYEGNTCNMHLNKLGEEVKKGVVAADLVGMRFNTIGVSDGISMGTEGMSFSLQSRDLIADSIETIMGGQWYDALVAIPGCDKNMPGCLIAMGRLNRPALMVYGGTIKPGHRNGEKLDVVSAFQCYGQYLAGTINEDQRKEIVRKSCPGAGACGGMYTANTMASAIEALGMSLPFSASIPAEDPGKIDECHRAGAAIRNLLEKDIKPRDIMTREAFENAMVIVMALGGSTNAVLHLIAMARSVDIDLGLEDWQAVSDRVPMLADFKPSGKYVQEDLHKIGGTPGVMKYLLKEGLLNGDCLTVTGKTLAENCAETPDLTPGQDIVRPLSNPIKKTGHLQMLFGSLAPEGAVAKITGKEGLQFSGPAKVFDSEEDMLHALEDKKIVKGDVVVIRYEGPKGGPGMPEMLTPTSAIMGAGLGADVALLTDGRFSGGSHGFIVGHVTPEAQVGGPIALAQDGDIITIDADLRKIDLEVSEEELAKRKAAWTAPPYKVKRGTLYKYIKNVKSASEGCVTDE</sequence>
<keyword evidence="6 15" id="KW-0460">Magnesium</keyword>
<name>A0A2S8FAE0_9BACT</name>
<feature type="binding site" evidence="15">
    <location>
        <position position="448"/>
    </location>
    <ligand>
        <name>Mg(2+)</name>
        <dbReference type="ChEBI" id="CHEBI:18420"/>
    </ligand>
</feature>
<protein>
    <recommendedName>
        <fullName evidence="14 15">Dihydroxy-acid dehydratase</fullName>
        <shortName evidence="15">DAD</shortName>
        <ecNumber evidence="14 15">4.2.1.9</ecNumber>
    </recommendedName>
</protein>
<evidence type="ECO:0000313" key="19">
    <source>
        <dbReference type="EMBL" id="PQO29136.1"/>
    </source>
</evidence>
<evidence type="ECO:0000259" key="18">
    <source>
        <dbReference type="Pfam" id="PF24877"/>
    </source>
</evidence>
<dbReference type="InterPro" id="IPR056740">
    <property type="entry name" value="ILV_EDD_C"/>
</dbReference>
<dbReference type="InterPro" id="IPR004404">
    <property type="entry name" value="DihydroxyA_deHydtase"/>
</dbReference>
<evidence type="ECO:0000256" key="11">
    <source>
        <dbReference type="ARBA" id="ARBA00029304"/>
    </source>
</evidence>
<comment type="cofactor">
    <cofactor evidence="1 15">
        <name>Mg(2+)</name>
        <dbReference type="ChEBI" id="CHEBI:18420"/>
    </cofactor>
</comment>
<evidence type="ECO:0000259" key="17">
    <source>
        <dbReference type="Pfam" id="PF00920"/>
    </source>
</evidence>
<dbReference type="GO" id="GO:0009097">
    <property type="term" value="P:isoleucine biosynthetic process"/>
    <property type="evidence" value="ECO:0007669"/>
    <property type="project" value="UniProtKB-UniRule"/>
</dbReference>
<evidence type="ECO:0000256" key="16">
    <source>
        <dbReference type="SAM" id="MobiDB-lite"/>
    </source>
</evidence>
<feature type="region of interest" description="Disordered" evidence="16">
    <location>
        <begin position="1"/>
        <end position="20"/>
    </location>
</feature>
<dbReference type="InterPro" id="IPR000581">
    <property type="entry name" value="ILV_EDD_N"/>
</dbReference>
<evidence type="ECO:0000256" key="14">
    <source>
        <dbReference type="ARBA" id="ARBA00029490"/>
    </source>
</evidence>
<feature type="modified residue" description="N6-carboxylysine" evidence="15">
    <location>
        <position position="127"/>
    </location>
</feature>
<evidence type="ECO:0000256" key="6">
    <source>
        <dbReference type="ARBA" id="ARBA00022842"/>
    </source>
</evidence>
<evidence type="ECO:0000256" key="9">
    <source>
        <dbReference type="ARBA" id="ARBA00023239"/>
    </source>
</evidence>
<dbReference type="InterPro" id="IPR037237">
    <property type="entry name" value="IlvD/EDD_N"/>
</dbReference>
<dbReference type="RefSeq" id="WP_105355046.1">
    <property type="nucleotide sequence ID" value="NZ_PUIA01000042.1"/>
</dbReference>
<dbReference type="Gene3D" id="3.50.30.80">
    <property type="entry name" value="IlvD/EDD C-terminal domain-like"/>
    <property type="match status" value="1"/>
</dbReference>
<dbReference type="InterPro" id="IPR020558">
    <property type="entry name" value="DiOHA_6PGluconate_deHydtase_CS"/>
</dbReference>
<comment type="caution">
    <text evidence="19">The sequence shown here is derived from an EMBL/GenBank/DDBJ whole genome shotgun (WGS) entry which is preliminary data.</text>
</comment>
<dbReference type="PANTHER" id="PTHR21000">
    <property type="entry name" value="DIHYDROXY-ACID DEHYDRATASE DAD"/>
    <property type="match status" value="1"/>
</dbReference>
<keyword evidence="10 15" id="KW-0100">Branched-chain amino acid biosynthesis</keyword>
<accession>A0A2S8FAE0</accession>
<comment type="pathway">
    <text evidence="12 15">Amino-acid biosynthesis; L-valine biosynthesis; L-valine from pyruvate: step 3/4.</text>
</comment>
<keyword evidence="9 15" id="KW-0456">Lyase</keyword>
<feature type="binding site" evidence="15">
    <location>
        <position position="52"/>
    </location>
    <ligand>
        <name>[2Fe-2S] cluster</name>
        <dbReference type="ChEBI" id="CHEBI:190135"/>
    </ligand>
</feature>
<comment type="caution">
    <text evidence="15">Lacks conserved residue(s) required for the propagation of feature annotation.</text>
</comment>
<dbReference type="Proteomes" id="UP000240009">
    <property type="component" value="Unassembled WGS sequence"/>
</dbReference>
<evidence type="ECO:0000256" key="13">
    <source>
        <dbReference type="ARBA" id="ARBA00029437"/>
    </source>
</evidence>
<dbReference type="GO" id="GO:0009099">
    <property type="term" value="P:L-valine biosynthetic process"/>
    <property type="evidence" value="ECO:0007669"/>
    <property type="project" value="UniProtKB-UniRule"/>
</dbReference>
<feature type="domain" description="Dihydroxy-acid/6-phosphogluconate dehydratase C-terminal" evidence="18">
    <location>
        <begin position="366"/>
        <end position="555"/>
    </location>
</feature>
<comment type="function">
    <text evidence="15">Functions in the biosynthesis of branched-chain amino acids. Catalyzes the dehydration of (2R,3R)-2,3-dihydroxy-3-methylpentanoate (2,3-dihydroxy-3-methylvalerate) into 2-oxo-3-methylpentanoate (2-oxo-3-methylvalerate) and of (2R)-2,3-dihydroxy-3-methylbutanoate (2,3-dihydroxyisovalerate) into 2-oxo-3-methylbutanoate (2-oxoisovalerate), the penultimate precursor to L-isoleucine and L-valine, respectively.</text>
</comment>
<evidence type="ECO:0000256" key="12">
    <source>
        <dbReference type="ARBA" id="ARBA00029436"/>
    </source>
</evidence>
<reference evidence="19 20" key="1">
    <citation type="submission" date="2018-02" db="EMBL/GenBank/DDBJ databases">
        <title>Comparative genomes isolates from brazilian mangrove.</title>
        <authorList>
            <person name="Araujo J.E."/>
            <person name="Taketani R.G."/>
            <person name="Silva M.C.P."/>
            <person name="Loureco M.V."/>
            <person name="Andreote F.D."/>
        </authorList>
    </citation>
    <scope>NUCLEOTIDE SEQUENCE [LARGE SCALE GENOMIC DNA]</scope>
    <source>
        <strain evidence="19 20">HEX-2 MGV</strain>
    </source>
</reference>
<dbReference type="GO" id="GO:0004160">
    <property type="term" value="F:dihydroxy-acid dehydratase activity"/>
    <property type="evidence" value="ECO:0007669"/>
    <property type="project" value="UniProtKB-UniRule"/>
</dbReference>
<dbReference type="Pfam" id="PF00920">
    <property type="entry name" value="ILVD_EDD_N"/>
    <property type="match status" value="1"/>
</dbReference>
<evidence type="ECO:0000256" key="3">
    <source>
        <dbReference type="ARBA" id="ARBA00022605"/>
    </source>
</evidence>
<evidence type="ECO:0000256" key="1">
    <source>
        <dbReference type="ARBA" id="ARBA00001946"/>
    </source>
</evidence>
<evidence type="ECO:0000256" key="5">
    <source>
        <dbReference type="ARBA" id="ARBA00022723"/>
    </source>
</evidence>
<keyword evidence="8 15" id="KW-0411">Iron-sulfur</keyword>
<feature type="domain" description="Dihydroxy-acid/6-phosphogluconate dehydratase N-terminal" evidence="17">
    <location>
        <begin position="37"/>
        <end position="354"/>
    </location>
</feature>
<evidence type="ECO:0000256" key="15">
    <source>
        <dbReference type="HAMAP-Rule" id="MF_00012"/>
    </source>
</evidence>
<dbReference type="InterPro" id="IPR042096">
    <property type="entry name" value="Dihydro-acid_dehy_C"/>
</dbReference>
<dbReference type="FunFam" id="3.50.30.80:FF:000001">
    <property type="entry name" value="Dihydroxy-acid dehydratase"/>
    <property type="match status" value="1"/>
</dbReference>
<dbReference type="AlphaFoldDB" id="A0A2S8FAE0"/>
<keyword evidence="5 15" id="KW-0479">Metal-binding</keyword>
<gene>
    <name evidence="15 19" type="primary">ilvD</name>
    <name evidence="19" type="ORF">C5Y96_15390</name>
</gene>
<evidence type="ECO:0000256" key="2">
    <source>
        <dbReference type="ARBA" id="ARBA00006486"/>
    </source>
</evidence>
<dbReference type="GO" id="GO:0051537">
    <property type="term" value="F:2 iron, 2 sulfur cluster binding"/>
    <property type="evidence" value="ECO:0007669"/>
    <property type="project" value="UniProtKB-UniRule"/>
</dbReference>
<dbReference type="NCBIfam" id="NF002068">
    <property type="entry name" value="PRK00911.1"/>
    <property type="match status" value="1"/>
</dbReference>
<evidence type="ECO:0000256" key="7">
    <source>
        <dbReference type="ARBA" id="ARBA00023004"/>
    </source>
</evidence>
<evidence type="ECO:0000256" key="8">
    <source>
        <dbReference type="ARBA" id="ARBA00023014"/>
    </source>
</evidence>
<dbReference type="HAMAP" id="MF_00012">
    <property type="entry name" value="IlvD"/>
    <property type="match status" value="1"/>
</dbReference>
<keyword evidence="7 15" id="KW-0408">Iron</keyword>
<evidence type="ECO:0000313" key="20">
    <source>
        <dbReference type="Proteomes" id="UP000240009"/>
    </source>
</evidence>
<dbReference type="InterPro" id="IPR050165">
    <property type="entry name" value="DHAD_IlvD/Edd"/>
</dbReference>
<dbReference type="EC" id="4.2.1.9" evidence="14 15"/>